<dbReference type="SUPFAM" id="SSF53335">
    <property type="entry name" value="S-adenosyl-L-methionine-dependent methyltransferases"/>
    <property type="match status" value="1"/>
</dbReference>
<sequence>MIFERVHLNNKDISDKTKKHHIARYEFAIYVKHVHGKCLDLACGSGYGSEMLRKAGYNVTGIDIDSTTIKNAKLEYQKVDFI</sequence>
<proteinExistence type="predicted"/>
<dbReference type="CDD" id="cd02440">
    <property type="entry name" value="AdoMet_MTases"/>
    <property type="match status" value="1"/>
</dbReference>
<comment type="caution">
    <text evidence="2">The sequence shown here is derived from an EMBL/GenBank/DDBJ whole genome shotgun (WGS) entry which is preliminary data.</text>
</comment>
<dbReference type="InterPro" id="IPR029063">
    <property type="entry name" value="SAM-dependent_MTases_sf"/>
</dbReference>
<name>A0A0G1QV77_UNCKA</name>
<evidence type="ECO:0000313" key="3">
    <source>
        <dbReference type="Proteomes" id="UP000033946"/>
    </source>
</evidence>
<gene>
    <name evidence="2" type="ORF">UX69_C0009G0001</name>
</gene>
<keyword evidence="2" id="KW-0808">Transferase</keyword>
<protein>
    <submittedName>
        <fullName evidence="2">Glycosyl transferase</fullName>
    </submittedName>
</protein>
<dbReference type="Proteomes" id="UP000033946">
    <property type="component" value="Unassembled WGS sequence"/>
</dbReference>
<reference evidence="2 3" key="1">
    <citation type="journal article" date="2015" name="Nature">
        <title>rRNA introns, odd ribosomes, and small enigmatic genomes across a large radiation of phyla.</title>
        <authorList>
            <person name="Brown C.T."/>
            <person name="Hug L.A."/>
            <person name="Thomas B.C."/>
            <person name="Sharon I."/>
            <person name="Castelle C.J."/>
            <person name="Singh A."/>
            <person name="Wilkins M.J."/>
            <person name="Williams K.H."/>
            <person name="Banfield J.F."/>
        </authorList>
    </citation>
    <scope>NUCLEOTIDE SEQUENCE [LARGE SCALE GENOMIC DNA]</scope>
</reference>
<accession>A0A0G1QV77</accession>
<dbReference type="Gene3D" id="3.40.50.150">
    <property type="entry name" value="Vaccinia Virus protein VP39"/>
    <property type="match status" value="1"/>
</dbReference>
<evidence type="ECO:0000313" key="2">
    <source>
        <dbReference type="EMBL" id="KKU48871.1"/>
    </source>
</evidence>
<dbReference type="EMBL" id="LCNE01000009">
    <property type="protein sequence ID" value="KKU48871.1"/>
    <property type="molecule type" value="Genomic_DNA"/>
</dbReference>
<feature type="domain" description="Methyltransferase type 11" evidence="1">
    <location>
        <begin position="39"/>
        <end position="80"/>
    </location>
</feature>
<dbReference type="Pfam" id="PF08241">
    <property type="entry name" value="Methyltransf_11"/>
    <property type="match status" value="1"/>
</dbReference>
<organism evidence="2 3">
    <name type="scientific">candidate division WWE3 bacterium GW2011_GWA2_46_9</name>
    <dbReference type="NCBI Taxonomy" id="1619111"/>
    <lineage>
        <taxon>Bacteria</taxon>
        <taxon>Katanobacteria</taxon>
    </lineage>
</organism>
<dbReference type="InterPro" id="IPR013216">
    <property type="entry name" value="Methyltransf_11"/>
</dbReference>
<dbReference type="AlphaFoldDB" id="A0A0G1QV77"/>
<dbReference type="GO" id="GO:0008757">
    <property type="term" value="F:S-adenosylmethionine-dependent methyltransferase activity"/>
    <property type="evidence" value="ECO:0007669"/>
    <property type="project" value="InterPro"/>
</dbReference>
<feature type="non-terminal residue" evidence="2">
    <location>
        <position position="82"/>
    </location>
</feature>
<evidence type="ECO:0000259" key="1">
    <source>
        <dbReference type="Pfam" id="PF08241"/>
    </source>
</evidence>